<evidence type="ECO:0000313" key="4">
    <source>
        <dbReference type="WBParaSite" id="SRAE_1000204300.1"/>
    </source>
</evidence>
<dbReference type="OrthoDB" id="75724at2759"/>
<dbReference type="PANTHER" id="PTHR21513:SF26">
    <property type="entry name" value="MAJOR SPERM PROTEIN"/>
    <property type="match status" value="1"/>
</dbReference>
<dbReference type="CTD" id="36376150"/>
<dbReference type="Proteomes" id="UP000035682">
    <property type="component" value="Unplaced"/>
</dbReference>
<evidence type="ECO:0000259" key="1">
    <source>
        <dbReference type="PROSITE" id="PS50202"/>
    </source>
</evidence>
<dbReference type="PROSITE" id="PS50202">
    <property type="entry name" value="MSP"/>
    <property type="match status" value="1"/>
</dbReference>
<keyword evidence="3" id="KW-1185">Reference proteome</keyword>
<dbReference type="GeneID" id="36376150"/>
<protein>
    <submittedName>
        <fullName evidence="2 4">MSP domain and PapD-like domain-containing protein</fullName>
    </submittedName>
</protein>
<dbReference type="RefSeq" id="XP_024502986.1">
    <property type="nucleotide sequence ID" value="XM_024649072.1"/>
</dbReference>
<dbReference type="AlphaFoldDB" id="A0A090L8I5"/>
<dbReference type="EMBL" id="LN609528">
    <property type="protein sequence ID" value="CEF63785.1"/>
    <property type="molecule type" value="Genomic_DNA"/>
</dbReference>
<accession>A0A090L8I5</accession>
<reference evidence="4" key="2">
    <citation type="submission" date="2020-12" db="UniProtKB">
        <authorList>
            <consortium name="WormBaseParasite"/>
        </authorList>
    </citation>
    <scope>IDENTIFICATION</scope>
</reference>
<reference evidence="2 3" key="1">
    <citation type="submission" date="2014-09" db="EMBL/GenBank/DDBJ databases">
        <authorList>
            <person name="Martin A.A."/>
        </authorList>
    </citation>
    <scope>NUCLEOTIDE SEQUENCE</scope>
    <source>
        <strain evidence="3">ED321</strain>
        <strain evidence="2">ED321 Heterogonic</strain>
    </source>
</reference>
<dbReference type="WormBase" id="SRAE_1000204300">
    <property type="protein sequence ID" value="SRP00734"/>
    <property type="gene ID" value="WBGene00258655"/>
</dbReference>
<dbReference type="STRING" id="34506.A0A090L8I5"/>
<gene>
    <name evidence="2 4 5" type="ORF">SRAE_1000204300</name>
</gene>
<dbReference type="Gene3D" id="2.60.40.10">
    <property type="entry name" value="Immunoglobulins"/>
    <property type="match status" value="1"/>
</dbReference>
<evidence type="ECO:0000313" key="5">
    <source>
        <dbReference type="WormBase" id="SRAE_1000204300"/>
    </source>
</evidence>
<proteinExistence type="predicted"/>
<evidence type="ECO:0000313" key="3">
    <source>
        <dbReference type="Proteomes" id="UP000035682"/>
    </source>
</evidence>
<dbReference type="WBParaSite" id="SRAE_1000204300.1">
    <property type="protein sequence ID" value="SRAE_1000204300.1"/>
    <property type="gene ID" value="WBGene00258655"/>
</dbReference>
<dbReference type="SUPFAM" id="SSF49354">
    <property type="entry name" value="PapD-like"/>
    <property type="match status" value="1"/>
</dbReference>
<sequence>MSDFPLIIDPADKIVFASKSLGDQACLITVNLKNNSKEIQACKIKCTNNEMFKIRPPVVTIKPEASQKISITFNPKK</sequence>
<dbReference type="PANTHER" id="PTHR21513">
    <property type="entry name" value="MAJOR SPERM PROTEIN"/>
    <property type="match status" value="1"/>
</dbReference>
<dbReference type="InterPro" id="IPR013783">
    <property type="entry name" value="Ig-like_fold"/>
</dbReference>
<dbReference type="InterPro" id="IPR008962">
    <property type="entry name" value="PapD-like_sf"/>
</dbReference>
<dbReference type="InterPro" id="IPR000535">
    <property type="entry name" value="MSP_dom"/>
</dbReference>
<dbReference type="Pfam" id="PF00635">
    <property type="entry name" value="Motile_Sperm"/>
    <property type="match status" value="1"/>
</dbReference>
<organism evidence="2">
    <name type="scientific">Strongyloides ratti</name>
    <name type="common">Parasitic roundworm</name>
    <dbReference type="NCBI Taxonomy" id="34506"/>
    <lineage>
        <taxon>Eukaryota</taxon>
        <taxon>Metazoa</taxon>
        <taxon>Ecdysozoa</taxon>
        <taxon>Nematoda</taxon>
        <taxon>Chromadorea</taxon>
        <taxon>Rhabditida</taxon>
        <taxon>Tylenchina</taxon>
        <taxon>Panagrolaimomorpha</taxon>
        <taxon>Strongyloidoidea</taxon>
        <taxon>Strongyloididae</taxon>
        <taxon>Strongyloides</taxon>
    </lineage>
</organism>
<evidence type="ECO:0000313" key="2">
    <source>
        <dbReference type="EMBL" id="CEF63785.1"/>
    </source>
</evidence>
<feature type="domain" description="MSP" evidence="1">
    <location>
        <begin position="5"/>
        <end position="77"/>
    </location>
</feature>
<name>A0A090L8I5_STRRB</name>